<dbReference type="EC" id="4.1.1.48" evidence="8"/>
<dbReference type="GO" id="GO:0004640">
    <property type="term" value="F:phosphoribosylanthranilate isomerase activity"/>
    <property type="evidence" value="ECO:0007669"/>
    <property type="project" value="TreeGrafter"/>
</dbReference>
<dbReference type="Gene3D" id="3.20.20.70">
    <property type="entry name" value="Aldolase class I"/>
    <property type="match status" value="1"/>
</dbReference>
<comment type="pathway">
    <text evidence="2 8">Amino-acid biosynthesis; L-tryptophan biosynthesis; L-tryptophan from chorismate: step 4/5.</text>
</comment>
<dbReference type="AlphaFoldDB" id="A0A1H6AB20"/>
<keyword evidence="5 8" id="KW-0822">Tryptophan biosynthesis</keyword>
<sequence>MSSATEAAETKTMYLAEILAHHRADVAERKANADIAALQRDAAAHTPRGFAKALRAKAASEGIGVIAELKKASPSKGLIRADFHPAALAKELESAGAAVLSVLTDEKFFQGSLENLRLASAAVKIPCLRKDFMVDEFQVLEARANCADAILLIVAALTDAELLTLREAARRYGLDTLCEVHDAEELERAKALGCECIGVNSRDLRTFEVSMDRMCELGQHIPANVVRVAESGIRTRADVDRLIASGYEAFLIGESLMRNEHPGEGLKQLLASSF</sequence>
<evidence type="ECO:0000256" key="3">
    <source>
        <dbReference type="ARBA" id="ARBA00022605"/>
    </source>
</evidence>
<keyword evidence="3 8" id="KW-0028">Amino-acid biosynthesis</keyword>
<dbReference type="InterPro" id="IPR011060">
    <property type="entry name" value="RibuloseP-bd_barrel"/>
</dbReference>
<dbReference type="GO" id="GO:0004425">
    <property type="term" value="F:indole-3-glycerol-phosphate synthase activity"/>
    <property type="evidence" value="ECO:0007669"/>
    <property type="project" value="UniProtKB-UniRule"/>
</dbReference>
<dbReference type="EMBL" id="FNVA01000005">
    <property type="protein sequence ID" value="SEG44946.1"/>
    <property type="molecule type" value="Genomic_DNA"/>
</dbReference>
<dbReference type="NCBIfam" id="NF001377">
    <property type="entry name" value="PRK00278.2-4"/>
    <property type="match status" value="1"/>
</dbReference>
<proteinExistence type="inferred from homology"/>
<dbReference type="SUPFAM" id="SSF51366">
    <property type="entry name" value="Ribulose-phoshate binding barrel"/>
    <property type="match status" value="1"/>
</dbReference>
<evidence type="ECO:0000256" key="8">
    <source>
        <dbReference type="HAMAP-Rule" id="MF_00134"/>
    </source>
</evidence>
<dbReference type="PANTHER" id="PTHR22854">
    <property type="entry name" value="TRYPTOPHAN BIOSYNTHESIS PROTEIN"/>
    <property type="match status" value="1"/>
</dbReference>
<evidence type="ECO:0000256" key="4">
    <source>
        <dbReference type="ARBA" id="ARBA00022793"/>
    </source>
</evidence>
<evidence type="ECO:0000313" key="11">
    <source>
        <dbReference type="Proteomes" id="UP000236728"/>
    </source>
</evidence>
<dbReference type="Pfam" id="PF00218">
    <property type="entry name" value="IGPS"/>
    <property type="match status" value="1"/>
</dbReference>
<keyword evidence="7 8" id="KW-0456">Lyase</keyword>
<evidence type="ECO:0000256" key="7">
    <source>
        <dbReference type="ARBA" id="ARBA00023239"/>
    </source>
</evidence>
<accession>A0A1H6AB20</accession>
<dbReference type="Proteomes" id="UP000236728">
    <property type="component" value="Unassembled WGS sequence"/>
</dbReference>
<dbReference type="OrthoDB" id="9804217at2"/>
<evidence type="ECO:0000256" key="5">
    <source>
        <dbReference type="ARBA" id="ARBA00022822"/>
    </source>
</evidence>
<reference evidence="10 11" key="1">
    <citation type="submission" date="2016-10" db="EMBL/GenBank/DDBJ databases">
        <authorList>
            <person name="de Groot N.N."/>
        </authorList>
    </citation>
    <scope>NUCLEOTIDE SEQUENCE [LARGE SCALE GENOMIC DNA]</scope>
    <source>
        <strain evidence="10 11">DSM 22489</strain>
    </source>
</reference>
<dbReference type="InterPro" id="IPR013785">
    <property type="entry name" value="Aldolase_TIM"/>
</dbReference>
<keyword evidence="6 8" id="KW-0057">Aromatic amino acid biosynthesis</keyword>
<dbReference type="FunFam" id="3.20.20.70:FF:000024">
    <property type="entry name" value="Indole-3-glycerol phosphate synthase"/>
    <property type="match status" value="1"/>
</dbReference>
<keyword evidence="4 8" id="KW-0210">Decarboxylase</keyword>
<dbReference type="CDD" id="cd00331">
    <property type="entry name" value="IGPS"/>
    <property type="match status" value="1"/>
</dbReference>
<dbReference type="PANTHER" id="PTHR22854:SF2">
    <property type="entry name" value="INDOLE-3-GLYCEROL-PHOSPHATE SYNTHASE"/>
    <property type="match status" value="1"/>
</dbReference>
<gene>
    <name evidence="8" type="primary">trpC</name>
    <name evidence="10" type="ORF">SAMN05421819_2993</name>
</gene>
<name>A0A1H6AB20_9BACT</name>
<dbReference type="PROSITE" id="PS00614">
    <property type="entry name" value="IGPS"/>
    <property type="match status" value="1"/>
</dbReference>
<comment type="similarity">
    <text evidence="8">Belongs to the TrpC family.</text>
</comment>
<comment type="catalytic activity">
    <reaction evidence="1 8">
        <text>1-(2-carboxyphenylamino)-1-deoxy-D-ribulose 5-phosphate + H(+) = (1S,2R)-1-C-(indol-3-yl)glycerol 3-phosphate + CO2 + H2O</text>
        <dbReference type="Rhea" id="RHEA:23476"/>
        <dbReference type="ChEBI" id="CHEBI:15377"/>
        <dbReference type="ChEBI" id="CHEBI:15378"/>
        <dbReference type="ChEBI" id="CHEBI:16526"/>
        <dbReference type="ChEBI" id="CHEBI:58613"/>
        <dbReference type="ChEBI" id="CHEBI:58866"/>
        <dbReference type="EC" id="4.1.1.48"/>
    </reaction>
</comment>
<organism evidence="10 11">
    <name type="scientific">Bryocella elongata</name>
    <dbReference type="NCBI Taxonomy" id="863522"/>
    <lineage>
        <taxon>Bacteria</taxon>
        <taxon>Pseudomonadati</taxon>
        <taxon>Acidobacteriota</taxon>
        <taxon>Terriglobia</taxon>
        <taxon>Terriglobales</taxon>
        <taxon>Acidobacteriaceae</taxon>
        <taxon>Bryocella</taxon>
    </lineage>
</organism>
<dbReference type="HAMAP" id="MF_00134_B">
    <property type="entry name" value="IGPS_B"/>
    <property type="match status" value="1"/>
</dbReference>
<evidence type="ECO:0000313" key="10">
    <source>
        <dbReference type="EMBL" id="SEG44946.1"/>
    </source>
</evidence>
<evidence type="ECO:0000256" key="1">
    <source>
        <dbReference type="ARBA" id="ARBA00001633"/>
    </source>
</evidence>
<dbReference type="GO" id="GO:0000162">
    <property type="term" value="P:L-tryptophan biosynthetic process"/>
    <property type="evidence" value="ECO:0007669"/>
    <property type="project" value="UniProtKB-UniRule"/>
</dbReference>
<protein>
    <recommendedName>
        <fullName evidence="8">Indole-3-glycerol phosphate synthase</fullName>
        <shortName evidence="8">IGPS</shortName>
        <ecNumber evidence="8">4.1.1.48</ecNumber>
    </recommendedName>
</protein>
<evidence type="ECO:0000259" key="9">
    <source>
        <dbReference type="Pfam" id="PF00218"/>
    </source>
</evidence>
<dbReference type="InterPro" id="IPR013798">
    <property type="entry name" value="Indole-3-glycerol_P_synth_dom"/>
</dbReference>
<dbReference type="RefSeq" id="WP_103933861.1">
    <property type="nucleotide sequence ID" value="NZ_FNVA01000005.1"/>
</dbReference>
<evidence type="ECO:0000256" key="6">
    <source>
        <dbReference type="ARBA" id="ARBA00023141"/>
    </source>
</evidence>
<dbReference type="InterPro" id="IPR001468">
    <property type="entry name" value="Indole-3-GlycerolPSynthase_CS"/>
</dbReference>
<keyword evidence="11" id="KW-1185">Reference proteome</keyword>
<feature type="domain" description="Indole-3-glycerol phosphate synthase" evidence="9">
    <location>
        <begin position="15"/>
        <end position="268"/>
    </location>
</feature>
<evidence type="ECO:0000256" key="2">
    <source>
        <dbReference type="ARBA" id="ARBA00004696"/>
    </source>
</evidence>
<dbReference type="UniPathway" id="UPA00035">
    <property type="reaction ID" value="UER00043"/>
</dbReference>
<dbReference type="InterPro" id="IPR045186">
    <property type="entry name" value="Indole-3-glycerol_P_synth"/>
</dbReference>